<evidence type="ECO:0000256" key="16">
    <source>
        <dbReference type="PROSITE-ProRule" id="PRU01330"/>
    </source>
</evidence>
<evidence type="ECO:0000256" key="9">
    <source>
        <dbReference type="ARBA" id="ARBA00022840"/>
    </source>
</evidence>
<evidence type="ECO:0000256" key="12">
    <source>
        <dbReference type="PIRSR" id="PIRSR604809-1"/>
    </source>
</evidence>
<evidence type="ECO:0000256" key="3">
    <source>
        <dbReference type="ARBA" id="ARBA00012937"/>
    </source>
</evidence>
<dbReference type="InterPro" id="IPR004809">
    <property type="entry name" value="Gln_synth_I"/>
</dbReference>
<dbReference type="Pfam" id="PF03951">
    <property type="entry name" value="Gln-synt_N"/>
    <property type="match status" value="1"/>
</dbReference>
<evidence type="ECO:0000256" key="2">
    <source>
        <dbReference type="ARBA" id="ARBA00009897"/>
    </source>
</evidence>
<dbReference type="NCBIfam" id="TIGR00653">
    <property type="entry name" value="GlnA"/>
    <property type="match status" value="1"/>
</dbReference>
<dbReference type="PANTHER" id="PTHR43785:SF12">
    <property type="entry name" value="TYPE-1 GLUTAMINE SYNTHETASE 2"/>
    <property type="match status" value="1"/>
</dbReference>
<comment type="similarity">
    <text evidence="2 16 17">Belongs to the glutamine synthetase family.</text>
</comment>
<dbReference type="Gene3D" id="3.30.590.10">
    <property type="entry name" value="Glutamine synthetase/guanido kinase, catalytic domain"/>
    <property type="match status" value="1"/>
</dbReference>
<feature type="binding site" evidence="13">
    <location>
        <position position="195"/>
    </location>
    <ligand>
        <name>ATP</name>
        <dbReference type="ChEBI" id="CHEBI:30616"/>
    </ligand>
</feature>
<evidence type="ECO:0000256" key="17">
    <source>
        <dbReference type="RuleBase" id="RU000384"/>
    </source>
</evidence>
<feature type="binding site" evidence="12">
    <location>
        <position position="327"/>
    </location>
    <ligand>
        <name>L-glutamate</name>
        <dbReference type="ChEBI" id="CHEBI:29985"/>
    </ligand>
</feature>
<feature type="domain" description="GS catalytic" evidence="20">
    <location>
        <begin position="120"/>
        <end position="455"/>
    </location>
</feature>
<keyword evidence="22" id="KW-1185">Reference proteome</keyword>
<dbReference type="FunFam" id="3.30.590.10:FF:000003">
    <property type="entry name" value="Glutamine synthetase 2"/>
    <property type="match status" value="1"/>
</dbReference>
<feature type="binding site" evidence="12">
    <location>
        <position position="309"/>
    </location>
    <ligand>
        <name>L-glutamate</name>
        <dbReference type="ChEBI" id="CHEBI:29985"/>
    </ligand>
</feature>
<keyword evidence="9 13" id="KW-0067">ATP-binding</keyword>
<feature type="binding site" evidence="14">
    <location>
        <position position="200"/>
    </location>
    <ligand>
        <name>Mg(2+)</name>
        <dbReference type="ChEBI" id="CHEBI:18420"/>
        <label>1</label>
    </ligand>
</feature>
<dbReference type="AlphaFoldDB" id="D7CMC6"/>
<feature type="modified residue" description="O-AMP-tyrosine" evidence="15">
    <location>
        <position position="384"/>
    </location>
</feature>
<sequence>MLVYLSKLCWKVRLVTKDDVIRLAEENNVGFIRLQFTDIMGVPKNVSITREQLGKALDGELMFDGSSIEGFARIEESDMYLKPDPNTFMIFPWTLGEEMSIGRLICDVYNPDNTPFVGCPRYALKRALNRAAEHGFSMNVGPEAEFFLFLKDEEGKPTLKTHDRAGYFDLAPVDLGENARREMVLTLQKMGFEVEASHHEVAPGQHEIDFKYDEALNTADKIVTFRSVVRIIAQKHGLHATFMPKPIYGIAGSGMHLHISLFKEGQNAFYNPNTPDQLSQTALHFIAGILHHAKALTAITNPTVNSYKRLVPGYEAPVYIAWSYRNRSPLVRIPARRGIGTRMELRNPDPSCNPYLALAVILRAGLDGIEKRMDPPETVNQNIYEMDLEAREKAGIESLPGTLREALIELSNDEVIQDALGPHIFSRFMYAKRVEWEDYRGRVHEWEIEEYLAKF</sequence>
<reference evidence="22" key="1">
    <citation type="journal article" date="2010" name="Stand. Genomic Sci.">
        <title>Complete genome sequence of Syntrophothermus lipocalidus type strain (TGB-C1T).</title>
        <authorList>
            <consortium name="US DOE Joint Genome Institute (JGI-PGF)"/>
            <person name="Djao O."/>
            <person name="Zhang X."/>
            <person name="Lucas S."/>
            <person name="Lapidus A."/>
            <person name="Glavina Del Rio T."/>
            <person name="Nolan M."/>
            <person name="Tice H."/>
            <person name="Cheng J."/>
            <person name="Han C."/>
            <person name="Tapia R."/>
            <person name="Goodwin L."/>
            <person name="Pitluck S."/>
            <person name="Liolios K."/>
            <person name="Ivanova N."/>
            <person name="Mavromatis K."/>
            <person name="Mikhailova N."/>
            <person name="Ovchinnikova G."/>
            <person name="Pati A."/>
            <person name="Brambilla E."/>
            <person name="Chen A."/>
            <person name="Palaniappan K."/>
            <person name="Land M."/>
            <person name="Hauser L."/>
            <person name="Chang Y."/>
            <person name="Jeffries C."/>
            <person name="Rohde M."/>
            <person name="Sikorski J."/>
            <person name="Spring S."/>
            <person name="Goker M."/>
            <person name="Detter J."/>
            <person name="Woyke T."/>
            <person name="Bristow J."/>
            <person name="Eisen J."/>
            <person name="Markowitz V."/>
            <person name="Hugenholtz P."/>
            <person name="Kyrpides N."/>
            <person name="Klenk H."/>
        </authorList>
    </citation>
    <scope>NUCLEOTIDE SEQUENCE [LARGE SCALE GENOMIC DNA]</scope>
    <source>
        <strain evidence="22">DSM 12680 / TGB-C1</strain>
    </source>
</reference>
<evidence type="ECO:0000256" key="5">
    <source>
        <dbReference type="ARBA" id="ARBA00022490"/>
    </source>
</evidence>
<dbReference type="KEGG" id="slp:Slip_1083"/>
<feature type="binding site" evidence="13">
    <location>
        <begin position="210"/>
        <end position="212"/>
    </location>
    <ligand>
        <name>ATP</name>
        <dbReference type="ChEBI" id="CHEBI:30616"/>
    </ligand>
</feature>
<dbReference type="InterPro" id="IPR008146">
    <property type="entry name" value="Gln_synth_cat_dom"/>
</dbReference>
<evidence type="ECO:0000256" key="15">
    <source>
        <dbReference type="PIRSR" id="PIRSR604809-50"/>
    </source>
</evidence>
<keyword evidence="8 13" id="KW-0547">Nucleotide-binding</keyword>
<dbReference type="GO" id="GO:0006542">
    <property type="term" value="P:glutamine biosynthetic process"/>
    <property type="evidence" value="ECO:0007669"/>
    <property type="project" value="InterPro"/>
</dbReference>
<evidence type="ECO:0000256" key="14">
    <source>
        <dbReference type="PIRSR" id="PIRSR604809-3"/>
    </source>
</evidence>
<evidence type="ECO:0000313" key="22">
    <source>
        <dbReference type="Proteomes" id="UP000000378"/>
    </source>
</evidence>
<dbReference type="GO" id="GO:0004356">
    <property type="term" value="F:glutamine synthetase activity"/>
    <property type="evidence" value="ECO:0007669"/>
    <property type="project" value="UniProtKB-EC"/>
</dbReference>
<dbReference type="GO" id="GO:0005524">
    <property type="term" value="F:ATP binding"/>
    <property type="evidence" value="ECO:0007669"/>
    <property type="project" value="UniProtKB-KW"/>
</dbReference>
<evidence type="ECO:0000256" key="13">
    <source>
        <dbReference type="PIRSR" id="PIRSR604809-2"/>
    </source>
</evidence>
<reference evidence="21 22" key="2">
    <citation type="journal article" date="2010" name="Stand. Genomic Sci.">
        <title>Complete genome sequence of Syntrophothermus lipocalidus type strain (TGB-C1).</title>
        <authorList>
            <person name="Djao O.D."/>
            <person name="Zhang X."/>
            <person name="Lucas S."/>
            <person name="Lapidus A."/>
            <person name="Del Rio T.G."/>
            <person name="Nolan M."/>
            <person name="Tice H."/>
            <person name="Cheng J.F."/>
            <person name="Han C."/>
            <person name="Tapia R."/>
            <person name="Goodwin L."/>
            <person name="Pitluck S."/>
            <person name="Liolios K."/>
            <person name="Ivanova N."/>
            <person name="Mavromatis K."/>
            <person name="Mikhailova N."/>
            <person name="Ovchinnikova G."/>
            <person name="Pati A."/>
            <person name="Brambilla E."/>
            <person name="Chen A."/>
            <person name="Palaniappan K."/>
            <person name="Land M."/>
            <person name="Hauser L."/>
            <person name="Chang Y.J."/>
            <person name="Jeffries C.D."/>
            <person name="Rohde M."/>
            <person name="Sikorski J."/>
            <person name="Spring S."/>
            <person name="Goker M."/>
            <person name="Detter J.C."/>
            <person name="Woyke T."/>
            <person name="Bristow J."/>
            <person name="Eisen J.A."/>
            <person name="Markowitz V."/>
            <person name="Hugenholtz P."/>
            <person name="Kyrpides N.C."/>
            <person name="Klenk H.P."/>
        </authorList>
    </citation>
    <scope>NUCLEOTIDE SEQUENCE [LARGE SCALE GENOMIC DNA]</scope>
    <source>
        <strain evidence="22">DSM 12680 / TGB-C1</strain>
    </source>
</reference>
<dbReference type="Proteomes" id="UP000000378">
    <property type="component" value="Chromosome"/>
</dbReference>
<dbReference type="PROSITE" id="PS00180">
    <property type="entry name" value="GLNA_1"/>
    <property type="match status" value="1"/>
</dbReference>
<dbReference type="InterPro" id="IPR008147">
    <property type="entry name" value="Gln_synt_N"/>
</dbReference>
<comment type="catalytic activity">
    <reaction evidence="11 18">
        <text>L-glutamate + NH4(+) + ATP = L-glutamine + ADP + phosphate + H(+)</text>
        <dbReference type="Rhea" id="RHEA:16169"/>
        <dbReference type="ChEBI" id="CHEBI:15378"/>
        <dbReference type="ChEBI" id="CHEBI:28938"/>
        <dbReference type="ChEBI" id="CHEBI:29985"/>
        <dbReference type="ChEBI" id="CHEBI:30616"/>
        <dbReference type="ChEBI" id="CHEBI:43474"/>
        <dbReference type="ChEBI" id="CHEBI:58359"/>
        <dbReference type="ChEBI" id="CHEBI:456216"/>
        <dbReference type="EC" id="6.3.1.2"/>
    </reaction>
</comment>
<dbReference type="InterPro" id="IPR036651">
    <property type="entry name" value="Gln_synt_N_sf"/>
</dbReference>
<feature type="binding site" evidence="14">
    <location>
        <position position="344"/>
    </location>
    <ligand>
        <name>Mg(2+)</name>
        <dbReference type="ChEBI" id="CHEBI:18420"/>
        <label>1</label>
    </ligand>
</feature>
<dbReference type="InterPro" id="IPR014746">
    <property type="entry name" value="Gln_synth/guanido_kin_cat_dom"/>
</dbReference>
<dbReference type="SUPFAM" id="SSF55931">
    <property type="entry name" value="Glutamine synthetase/guanido kinase"/>
    <property type="match status" value="1"/>
</dbReference>
<dbReference type="EC" id="6.3.1.2" evidence="3 18"/>
<feature type="binding site" evidence="14">
    <location>
        <position position="143"/>
    </location>
    <ligand>
        <name>Mg(2+)</name>
        <dbReference type="ChEBI" id="CHEBI:18420"/>
        <label>1</label>
    </ligand>
</feature>
<dbReference type="PROSITE" id="PS51986">
    <property type="entry name" value="GS_BETA_GRASP"/>
    <property type="match status" value="1"/>
</dbReference>
<dbReference type="GO" id="GO:0046872">
    <property type="term" value="F:metal ion binding"/>
    <property type="evidence" value="ECO:0007669"/>
    <property type="project" value="UniProtKB-KW"/>
</dbReference>
<comment type="cofactor">
    <cofactor evidence="14">
        <name>Mg(2+)</name>
        <dbReference type="ChEBI" id="CHEBI:18420"/>
    </cofactor>
    <text evidence="14">Binds 2 Mg(2+) ions per subunit.</text>
</comment>
<keyword evidence="6 18" id="KW-0436">Ligase</keyword>
<feature type="domain" description="GS beta-grasp" evidence="19">
    <location>
        <begin position="27"/>
        <end position="113"/>
    </location>
</feature>
<dbReference type="PANTHER" id="PTHR43785">
    <property type="entry name" value="GAMMA-GLUTAMYLPUTRESCINE SYNTHETASE"/>
    <property type="match status" value="1"/>
</dbReference>
<dbReference type="EMBL" id="CP002048">
    <property type="protein sequence ID" value="ADI01861.1"/>
    <property type="molecule type" value="Genomic_DNA"/>
</dbReference>
<keyword evidence="7 14" id="KW-0479">Metal-binding</keyword>
<name>D7CMC6_SYNLT</name>
<keyword evidence="10 14" id="KW-0460">Magnesium</keyword>
<proteinExistence type="inferred from homology"/>
<evidence type="ECO:0000259" key="19">
    <source>
        <dbReference type="PROSITE" id="PS51986"/>
    </source>
</evidence>
<evidence type="ECO:0000313" key="21">
    <source>
        <dbReference type="EMBL" id="ADI01861.1"/>
    </source>
</evidence>
<dbReference type="HOGENOM" id="CLU_017290_1_3_9"/>
<dbReference type="GO" id="GO:0005737">
    <property type="term" value="C:cytoplasm"/>
    <property type="evidence" value="ECO:0007669"/>
    <property type="project" value="UniProtKB-SubCell"/>
</dbReference>
<dbReference type="STRING" id="643648.Slip_1083"/>
<evidence type="ECO:0000256" key="11">
    <source>
        <dbReference type="ARBA" id="ARBA00049436"/>
    </source>
</evidence>
<comment type="subcellular location">
    <subcellularLocation>
        <location evidence="1">Cytoplasm</location>
    </subcellularLocation>
</comment>
<evidence type="ECO:0000256" key="1">
    <source>
        <dbReference type="ARBA" id="ARBA00004496"/>
    </source>
</evidence>
<dbReference type="InterPro" id="IPR027302">
    <property type="entry name" value="Gln_synth_N_conserv_site"/>
</dbReference>
<evidence type="ECO:0000256" key="7">
    <source>
        <dbReference type="ARBA" id="ARBA00022723"/>
    </source>
</evidence>
<feature type="binding site" evidence="14">
    <location>
        <position position="145"/>
    </location>
    <ligand>
        <name>Mg(2+)</name>
        <dbReference type="ChEBI" id="CHEBI:18420"/>
        <label>1</label>
    </ligand>
</feature>
<evidence type="ECO:0000259" key="20">
    <source>
        <dbReference type="PROSITE" id="PS51987"/>
    </source>
</evidence>
<organism evidence="21 22">
    <name type="scientific">Syntrophothermus lipocalidus (strain DSM 12680 / TGB-C1)</name>
    <dbReference type="NCBI Taxonomy" id="643648"/>
    <lineage>
        <taxon>Bacteria</taxon>
        <taxon>Bacillati</taxon>
        <taxon>Bacillota</taxon>
        <taxon>Clostridia</taxon>
        <taxon>Eubacteriales</taxon>
        <taxon>Syntrophomonadaceae</taxon>
        <taxon>Syntrophothermus</taxon>
    </lineage>
</organism>
<dbReference type="Gene3D" id="3.10.20.70">
    <property type="entry name" value="Glutamine synthetase, N-terminal domain"/>
    <property type="match status" value="1"/>
</dbReference>
<dbReference type="Pfam" id="PF00120">
    <property type="entry name" value="Gln-synt_C"/>
    <property type="match status" value="1"/>
</dbReference>
<keyword evidence="15" id="KW-0597">Phosphoprotein</keyword>
<feature type="binding site" evidence="12">
    <location>
        <position position="315"/>
    </location>
    <ligand>
        <name>L-glutamate</name>
        <dbReference type="ChEBI" id="CHEBI:29985"/>
    </ligand>
</feature>
<dbReference type="eggNOG" id="COG0174">
    <property type="taxonomic scope" value="Bacteria"/>
</dbReference>
<feature type="binding site" evidence="13">
    <location>
        <begin position="258"/>
        <end position="260"/>
    </location>
    <ligand>
        <name>ATP</name>
        <dbReference type="ChEBI" id="CHEBI:30616"/>
    </ligand>
</feature>
<keyword evidence="5" id="KW-0963">Cytoplasm</keyword>
<dbReference type="InterPro" id="IPR027303">
    <property type="entry name" value="Gln_synth_gly_rich_site"/>
</dbReference>
<accession>D7CMC6</accession>
<evidence type="ECO:0000256" key="6">
    <source>
        <dbReference type="ARBA" id="ARBA00022598"/>
    </source>
</evidence>
<evidence type="ECO:0000256" key="8">
    <source>
        <dbReference type="ARBA" id="ARBA00022741"/>
    </source>
</evidence>
<dbReference type="PROSITE" id="PS51987">
    <property type="entry name" value="GS_CATALYTIC"/>
    <property type="match status" value="1"/>
</dbReference>
<protein>
    <recommendedName>
        <fullName evidence="4 18">Glutamine synthetase</fullName>
        <ecNumber evidence="3 18">6.3.1.2</ecNumber>
    </recommendedName>
</protein>
<dbReference type="SUPFAM" id="SSF54368">
    <property type="entry name" value="Glutamine synthetase, N-terminal domain"/>
    <property type="match status" value="1"/>
</dbReference>
<dbReference type="FunFam" id="3.10.20.70:FF:000005">
    <property type="entry name" value="Glutamine synthetase"/>
    <property type="match status" value="1"/>
</dbReference>
<dbReference type="SMART" id="SM01230">
    <property type="entry name" value="Gln-synt_C"/>
    <property type="match status" value="1"/>
</dbReference>
<evidence type="ECO:0000256" key="10">
    <source>
        <dbReference type="ARBA" id="ARBA00022842"/>
    </source>
</evidence>
<feature type="binding site" evidence="14">
    <location>
        <position position="256"/>
    </location>
    <ligand>
        <name>Mg(2+)</name>
        <dbReference type="ChEBI" id="CHEBI:18420"/>
        <label>1</label>
    </ligand>
</feature>
<feature type="binding site" evidence="13">
    <location>
        <position position="327"/>
    </location>
    <ligand>
        <name>ATP</name>
        <dbReference type="ChEBI" id="CHEBI:30616"/>
    </ligand>
</feature>
<dbReference type="PROSITE" id="PS00181">
    <property type="entry name" value="GLNA_ATP"/>
    <property type="match status" value="1"/>
</dbReference>
<feature type="binding site" evidence="12">
    <location>
        <position position="346"/>
    </location>
    <ligand>
        <name>L-glutamate</name>
        <dbReference type="ChEBI" id="CHEBI:29985"/>
    </ligand>
</feature>
<feature type="binding site" evidence="14">
    <location>
        <position position="207"/>
    </location>
    <ligand>
        <name>Mg(2+)</name>
        <dbReference type="ChEBI" id="CHEBI:18420"/>
        <label>1</label>
    </ligand>
</feature>
<gene>
    <name evidence="21" type="ordered locus">Slip_1083</name>
</gene>
<evidence type="ECO:0000256" key="18">
    <source>
        <dbReference type="RuleBase" id="RU004356"/>
    </source>
</evidence>
<evidence type="ECO:0000256" key="4">
    <source>
        <dbReference type="ARBA" id="ARBA00021364"/>
    </source>
</evidence>